<evidence type="ECO:0000313" key="4">
    <source>
        <dbReference type="Proteomes" id="UP000286100"/>
    </source>
</evidence>
<dbReference type="EMBL" id="QYUM01000002">
    <property type="protein sequence ID" value="RJF93847.1"/>
    <property type="molecule type" value="Genomic_DNA"/>
</dbReference>
<keyword evidence="4" id="KW-1185">Reference proteome</keyword>
<gene>
    <name evidence="3" type="ORF">D3876_06055</name>
</gene>
<feature type="region of interest" description="Disordered" evidence="1">
    <location>
        <begin position="254"/>
        <end position="275"/>
    </location>
</feature>
<dbReference type="Pfam" id="PF14023">
    <property type="entry name" value="Bestrophin-like"/>
    <property type="match status" value="1"/>
</dbReference>
<organism evidence="3 4">
    <name type="scientific">Sphingomonas cavernae</name>
    <dbReference type="NCBI Taxonomy" id="2320861"/>
    <lineage>
        <taxon>Bacteria</taxon>
        <taxon>Pseudomonadati</taxon>
        <taxon>Pseudomonadota</taxon>
        <taxon>Alphaproteobacteria</taxon>
        <taxon>Sphingomonadales</taxon>
        <taxon>Sphingomonadaceae</taxon>
        <taxon>Sphingomonas</taxon>
    </lineage>
</organism>
<proteinExistence type="predicted"/>
<keyword evidence="2" id="KW-0472">Membrane</keyword>
<evidence type="ECO:0000256" key="1">
    <source>
        <dbReference type="SAM" id="MobiDB-lite"/>
    </source>
</evidence>
<comment type="caution">
    <text evidence="3">The sequence shown here is derived from an EMBL/GenBank/DDBJ whole genome shotgun (WGS) entry which is preliminary data.</text>
</comment>
<dbReference type="AlphaFoldDB" id="A0A418WRK4"/>
<keyword evidence="2" id="KW-0812">Transmembrane</keyword>
<evidence type="ECO:0008006" key="5">
    <source>
        <dbReference type="Google" id="ProtNLM"/>
    </source>
</evidence>
<feature type="transmembrane region" description="Helical" evidence="2">
    <location>
        <begin position="209"/>
        <end position="226"/>
    </location>
</feature>
<accession>A0A418WRK4</accession>
<keyword evidence="2" id="KW-1133">Transmembrane helix</keyword>
<protein>
    <recommendedName>
        <fullName evidence="5">DUF4239 domain-containing protein</fullName>
    </recommendedName>
</protein>
<dbReference type="InterPro" id="IPR025333">
    <property type="entry name" value="DUF4239"/>
</dbReference>
<sequence>MVGLAIFGGMLAASVIGWALRWRHDRGMVAEVVAEDKESSQQGFMVSAVMGLLALLVGFTFSLAIERFDTRRSNVLNEANAIGTTYLRAQLLQEPHRARISKFLSDYTDTRFELATTRPGPAQKPLLETSDRLVVDMWSATVAAFPTIRPYDFSSSFLETMNNLIDMDAARKAARQSHVPAEVFLVLFLYQFITAGVISYVLVGRGSRQTALFLFLLFGISLLLIIDIDRPTSGGITESQEPMRQLQAFIRAQPPGSFDRFGSPAPSRQEPGTAP</sequence>
<evidence type="ECO:0000256" key="2">
    <source>
        <dbReference type="SAM" id="Phobius"/>
    </source>
</evidence>
<reference evidence="3 4" key="1">
    <citation type="submission" date="2018-09" db="EMBL/GenBank/DDBJ databases">
        <authorList>
            <person name="Zhu H."/>
        </authorList>
    </citation>
    <scope>NUCLEOTIDE SEQUENCE [LARGE SCALE GENOMIC DNA]</scope>
    <source>
        <strain evidence="3 4">K2R01-6</strain>
    </source>
</reference>
<dbReference type="Proteomes" id="UP000286100">
    <property type="component" value="Unassembled WGS sequence"/>
</dbReference>
<name>A0A418WRK4_9SPHN</name>
<feature type="transmembrane region" description="Helical" evidence="2">
    <location>
        <begin position="43"/>
        <end position="65"/>
    </location>
</feature>
<feature type="transmembrane region" description="Helical" evidence="2">
    <location>
        <begin position="181"/>
        <end position="203"/>
    </location>
</feature>
<evidence type="ECO:0000313" key="3">
    <source>
        <dbReference type="EMBL" id="RJF93847.1"/>
    </source>
</evidence>